<name>A0A397W2E7_9GLOM</name>
<dbReference type="EMBL" id="QKWP01000071">
    <property type="protein sequence ID" value="RIB28251.1"/>
    <property type="molecule type" value="Genomic_DNA"/>
</dbReference>
<proteinExistence type="predicted"/>
<comment type="caution">
    <text evidence="2">The sequence shown here is derived from an EMBL/GenBank/DDBJ whole genome shotgun (WGS) entry which is preliminary data.</text>
</comment>
<protein>
    <recommendedName>
        <fullName evidence="4">C3H1-type domain-containing protein</fullName>
    </recommendedName>
</protein>
<gene>
    <name evidence="2" type="ORF">C2G38_2059770</name>
</gene>
<keyword evidence="3" id="KW-1185">Reference proteome</keyword>
<evidence type="ECO:0000313" key="3">
    <source>
        <dbReference type="Proteomes" id="UP000266673"/>
    </source>
</evidence>
<dbReference type="Proteomes" id="UP000266673">
    <property type="component" value="Unassembled WGS sequence"/>
</dbReference>
<feature type="region of interest" description="Disordered" evidence="1">
    <location>
        <begin position="48"/>
        <end position="70"/>
    </location>
</feature>
<evidence type="ECO:0000313" key="2">
    <source>
        <dbReference type="EMBL" id="RIB28251.1"/>
    </source>
</evidence>
<sequence length="70" mass="8170">MRSDVRWPDGREICINWNKRHCADDKACGRVHACLICKRTNHNEQRCFKKSNSKRTGLNNSSKTEKAHTQ</sequence>
<reference evidence="2 3" key="1">
    <citation type="submission" date="2018-06" db="EMBL/GenBank/DDBJ databases">
        <title>Comparative genomics reveals the genomic features of Rhizophagus irregularis, R. cerebriforme, R. diaphanum and Gigaspora rosea, and their symbiotic lifestyle signature.</title>
        <authorList>
            <person name="Morin E."/>
            <person name="San Clemente H."/>
            <person name="Chen E.C.H."/>
            <person name="De La Providencia I."/>
            <person name="Hainaut M."/>
            <person name="Kuo A."/>
            <person name="Kohler A."/>
            <person name="Murat C."/>
            <person name="Tang N."/>
            <person name="Roy S."/>
            <person name="Loubradou J."/>
            <person name="Henrissat B."/>
            <person name="Grigoriev I.V."/>
            <person name="Corradi N."/>
            <person name="Roux C."/>
            <person name="Martin F.M."/>
        </authorList>
    </citation>
    <scope>NUCLEOTIDE SEQUENCE [LARGE SCALE GENOMIC DNA]</scope>
    <source>
        <strain evidence="2 3">DAOM 194757</strain>
    </source>
</reference>
<dbReference type="AlphaFoldDB" id="A0A397W2E7"/>
<evidence type="ECO:0000256" key="1">
    <source>
        <dbReference type="SAM" id="MobiDB-lite"/>
    </source>
</evidence>
<organism evidence="2 3">
    <name type="scientific">Gigaspora rosea</name>
    <dbReference type="NCBI Taxonomy" id="44941"/>
    <lineage>
        <taxon>Eukaryota</taxon>
        <taxon>Fungi</taxon>
        <taxon>Fungi incertae sedis</taxon>
        <taxon>Mucoromycota</taxon>
        <taxon>Glomeromycotina</taxon>
        <taxon>Glomeromycetes</taxon>
        <taxon>Diversisporales</taxon>
        <taxon>Gigasporaceae</taxon>
        <taxon>Gigaspora</taxon>
    </lineage>
</organism>
<evidence type="ECO:0008006" key="4">
    <source>
        <dbReference type="Google" id="ProtNLM"/>
    </source>
</evidence>
<accession>A0A397W2E7</accession>